<evidence type="ECO:0000256" key="1">
    <source>
        <dbReference type="ARBA" id="ARBA00008007"/>
    </source>
</evidence>
<name>A0A2H0UYA7_9BACT</name>
<dbReference type="InterPro" id="IPR036390">
    <property type="entry name" value="WH_DNA-bd_sf"/>
</dbReference>
<protein>
    <recommendedName>
        <fullName evidence="4">Helix-turn-helix type 11 domain-containing protein</fullName>
    </recommendedName>
</protein>
<sequence length="325" mass="37038">MTTDTADKILAFIKAQKRVSPKEIIEHLGFSSQAVYKQLTKLLEQGIIDKVGKPPKVFYLLADKKEDEKKYNMSDDIKDLIDKEFLDITVNGREVSGWGAFVDWCMKRGQNVEKSAIDYVEIIKKYNSIKKNGLLDGMAKMKNIFSVVYLDNLFYLDFYSIERFGKTKLGKFLLYAKQSQDKKLIKRLSMEIKPKIKALIKLFKIDAVVFVPPTVKREVQLMKELEKHLNLEIDIIKVVKIKTPIIIPQKTLNKLEERIENAKKTFVVEGAKNYKNILIIDDAVGSGATLNEIAFQIKEKNVIKGKIIGLAITGSLKGFDVVSEV</sequence>
<comment type="similarity">
    <text evidence="1">Belongs to the ComF/GntX family.</text>
</comment>
<dbReference type="AlphaFoldDB" id="A0A2H0UYA7"/>
<dbReference type="PANTHER" id="PTHR47505">
    <property type="entry name" value="DNA UTILIZATION PROTEIN YHGH"/>
    <property type="match status" value="1"/>
</dbReference>
<dbReference type="Pfam" id="PF13412">
    <property type="entry name" value="HTH_24"/>
    <property type="match status" value="1"/>
</dbReference>
<evidence type="ECO:0000313" key="3">
    <source>
        <dbReference type="Proteomes" id="UP000228906"/>
    </source>
</evidence>
<gene>
    <name evidence="2" type="ORF">COU03_00335</name>
</gene>
<dbReference type="InterPro" id="IPR000836">
    <property type="entry name" value="PRTase_dom"/>
</dbReference>
<dbReference type="InterPro" id="IPR029057">
    <property type="entry name" value="PRTase-like"/>
</dbReference>
<dbReference type="InterPro" id="IPR011991">
    <property type="entry name" value="ArsR-like_HTH"/>
</dbReference>
<dbReference type="InterPro" id="IPR051910">
    <property type="entry name" value="ComF/GntX_DNA_util-trans"/>
</dbReference>
<dbReference type="CDD" id="cd00090">
    <property type="entry name" value="HTH_ARSR"/>
    <property type="match status" value="1"/>
</dbReference>
<dbReference type="SUPFAM" id="SSF53271">
    <property type="entry name" value="PRTase-like"/>
    <property type="match status" value="1"/>
</dbReference>
<dbReference type="SUPFAM" id="SSF46785">
    <property type="entry name" value="Winged helix' DNA-binding domain"/>
    <property type="match status" value="1"/>
</dbReference>
<accession>A0A2H0UYA7</accession>
<organism evidence="2 3">
    <name type="scientific">bacterium (Candidatus Gribaldobacteria) CG10_big_fil_rev_8_21_14_0_10_41_12</name>
    <dbReference type="NCBI Taxonomy" id="2014277"/>
    <lineage>
        <taxon>Bacteria</taxon>
        <taxon>Candidatus Gribaldobacteria</taxon>
    </lineage>
</organism>
<dbReference type="EMBL" id="PFAV01000004">
    <property type="protein sequence ID" value="PIR91814.1"/>
    <property type="molecule type" value="Genomic_DNA"/>
</dbReference>
<dbReference type="InterPro" id="IPR036388">
    <property type="entry name" value="WH-like_DNA-bd_sf"/>
</dbReference>
<dbReference type="Proteomes" id="UP000228906">
    <property type="component" value="Unassembled WGS sequence"/>
</dbReference>
<comment type="caution">
    <text evidence="2">The sequence shown here is derived from an EMBL/GenBank/DDBJ whole genome shotgun (WGS) entry which is preliminary data.</text>
</comment>
<reference evidence="3" key="1">
    <citation type="submission" date="2017-09" db="EMBL/GenBank/DDBJ databases">
        <title>Depth-based differentiation of microbial function through sediment-hosted aquifers and enrichment of novel symbionts in the deep terrestrial subsurface.</title>
        <authorList>
            <person name="Probst A.J."/>
            <person name="Ladd B."/>
            <person name="Jarett J.K."/>
            <person name="Geller-Mcgrath D.E."/>
            <person name="Sieber C.M.K."/>
            <person name="Emerson J.B."/>
            <person name="Anantharaman K."/>
            <person name="Thomas B.C."/>
            <person name="Malmstrom R."/>
            <person name="Stieglmeier M."/>
            <person name="Klingl A."/>
            <person name="Woyke T."/>
            <person name="Ryan C.M."/>
            <person name="Banfield J.F."/>
        </authorList>
    </citation>
    <scope>NUCLEOTIDE SEQUENCE [LARGE SCALE GENOMIC DNA]</scope>
</reference>
<dbReference type="Gene3D" id="3.40.50.2020">
    <property type="match status" value="1"/>
</dbReference>
<evidence type="ECO:0008006" key="4">
    <source>
        <dbReference type="Google" id="ProtNLM"/>
    </source>
</evidence>
<dbReference type="Gene3D" id="1.10.10.10">
    <property type="entry name" value="Winged helix-like DNA-binding domain superfamily/Winged helix DNA-binding domain"/>
    <property type="match status" value="1"/>
</dbReference>
<evidence type="ECO:0000313" key="2">
    <source>
        <dbReference type="EMBL" id="PIR91814.1"/>
    </source>
</evidence>
<dbReference type="CDD" id="cd06223">
    <property type="entry name" value="PRTases_typeI"/>
    <property type="match status" value="1"/>
</dbReference>
<dbReference type="PANTHER" id="PTHR47505:SF1">
    <property type="entry name" value="DNA UTILIZATION PROTEIN YHGH"/>
    <property type="match status" value="1"/>
</dbReference>
<proteinExistence type="inferred from homology"/>